<keyword evidence="7" id="KW-1185">Reference proteome</keyword>
<dbReference type="Proteomes" id="UP001549099">
    <property type="component" value="Unassembled WGS sequence"/>
</dbReference>
<evidence type="ECO:0000256" key="3">
    <source>
        <dbReference type="ARBA" id="ARBA00022741"/>
    </source>
</evidence>
<dbReference type="RefSeq" id="WP_354199283.1">
    <property type="nucleotide sequence ID" value="NZ_JBEPLW010000037.1"/>
</dbReference>
<dbReference type="EMBL" id="JBEPLW010000037">
    <property type="protein sequence ID" value="MET3576856.1"/>
    <property type="molecule type" value="Genomic_DNA"/>
</dbReference>
<keyword evidence="2" id="KW-0813">Transport</keyword>
<dbReference type="NCBIfam" id="TIGR01727">
    <property type="entry name" value="oligo_HPY"/>
    <property type="match status" value="1"/>
</dbReference>
<dbReference type="InterPro" id="IPR013563">
    <property type="entry name" value="Oligopep_ABC_C"/>
</dbReference>
<dbReference type="SMART" id="SM00382">
    <property type="entry name" value="AAA"/>
    <property type="match status" value="2"/>
</dbReference>
<evidence type="ECO:0000256" key="2">
    <source>
        <dbReference type="ARBA" id="ARBA00022448"/>
    </source>
</evidence>
<dbReference type="InterPro" id="IPR027417">
    <property type="entry name" value="P-loop_NTPase"/>
</dbReference>
<comment type="similarity">
    <text evidence="1">Belongs to the ABC transporter superfamily.</text>
</comment>
<gene>
    <name evidence="6" type="ORF">ABID49_002788</name>
</gene>
<dbReference type="GO" id="GO:0005524">
    <property type="term" value="F:ATP binding"/>
    <property type="evidence" value="ECO:0007669"/>
    <property type="project" value="UniProtKB-KW"/>
</dbReference>
<reference evidence="6 7" key="1">
    <citation type="submission" date="2024-06" db="EMBL/GenBank/DDBJ databases">
        <title>Genomic Encyclopedia of Type Strains, Phase IV (KMG-IV): sequencing the most valuable type-strain genomes for metagenomic binning, comparative biology and taxonomic classification.</title>
        <authorList>
            <person name="Goeker M."/>
        </authorList>
    </citation>
    <scope>NUCLEOTIDE SEQUENCE [LARGE SCALE GENOMIC DNA]</scope>
    <source>
        <strain evidence="6 7">DSM 26128</strain>
    </source>
</reference>
<feature type="domain" description="ABC transporter" evidence="5">
    <location>
        <begin position="357"/>
        <end position="599"/>
    </location>
</feature>
<dbReference type="PANTHER" id="PTHR43776">
    <property type="entry name" value="TRANSPORT ATP-BINDING PROTEIN"/>
    <property type="match status" value="1"/>
</dbReference>
<keyword evidence="3" id="KW-0547">Nucleotide-binding</keyword>
<dbReference type="PROSITE" id="PS00211">
    <property type="entry name" value="ABC_TRANSPORTER_1"/>
    <property type="match status" value="2"/>
</dbReference>
<dbReference type="SUPFAM" id="SSF52540">
    <property type="entry name" value="P-loop containing nucleoside triphosphate hydrolases"/>
    <property type="match status" value="2"/>
</dbReference>
<dbReference type="PROSITE" id="PS50893">
    <property type="entry name" value="ABC_TRANSPORTER_2"/>
    <property type="match status" value="2"/>
</dbReference>
<dbReference type="InterPro" id="IPR050319">
    <property type="entry name" value="ABC_transp_ATP-bind"/>
</dbReference>
<feature type="domain" description="ABC transporter" evidence="5">
    <location>
        <begin position="7"/>
        <end position="256"/>
    </location>
</feature>
<dbReference type="Gene3D" id="3.40.50.300">
    <property type="entry name" value="P-loop containing nucleotide triphosphate hydrolases"/>
    <property type="match status" value="2"/>
</dbReference>
<evidence type="ECO:0000256" key="4">
    <source>
        <dbReference type="ARBA" id="ARBA00022840"/>
    </source>
</evidence>
<dbReference type="InterPro" id="IPR003439">
    <property type="entry name" value="ABC_transporter-like_ATP-bd"/>
</dbReference>
<comment type="caution">
    <text evidence="6">The sequence shown here is derived from an EMBL/GenBank/DDBJ whole genome shotgun (WGS) entry which is preliminary data.</text>
</comment>
<dbReference type="Pfam" id="PF08352">
    <property type="entry name" value="oligo_HPY"/>
    <property type="match status" value="2"/>
</dbReference>
<proteinExistence type="inferred from homology"/>
<name>A0ABV2GEZ3_9BACL</name>
<sequence>METILSVNNLNVSFDTDAGEVQAVRGVEFDLQRGEILAVVGESGSGKSVMSKSLAGLVPKPAGRVKAGSILYKGEDVTKFSKKRMRSLRGAEISIIFQDPMTSLNPTMPVKKQIMEGMLTHQKVSRKEAEVKMLELLNLVGIPDAEERAALYPHQFSGGMQQRVVIAMALACNPEIVIADEPTTALDVSVQAQILDLIKDLRDRTGTSFLFITHDLGVVAEVADRVAVMYAGKIVEIGKTDEVFYNPQHPYTKGLLEAMPDLKLGSDELKTIPGSPPNLLYPPKGDAFAERNEHALKIDFEKAPPMFKVSDTHSAATWLLHEKAKKAALRIEQMKIKGELHASAEEVPAPDRTEKLLEIRDLKQHFQINKKHTVKAVDGISLDVFKGETFGLVGESGCGKSTTGRTIIGLNPRSGGEVRYMGEDVRSMKQSELKKKIQMVFQDPYSSLNPRWTVADIIAEGMDIHRLYSDRKERMEKVHQLLETVGLAKEHANRYPHEFSGGQRQRIGIARALAVEPDLIIADEPISALDVSIQAQVVNLLKKLQKEKGLTYIFIAHDLSMVRYISDRVGVMYKGRLVEVADSDELYENPLHPYTRSLLSAIPVADPHATRSRERMEKAEFVHSEEDRFLEVTPGHWLLCSEEEASRHAAGNLAGDRLLPEGELV</sequence>
<organism evidence="6 7">
    <name type="scientific">Bhargavaea ullalensis</name>
    <dbReference type="NCBI Taxonomy" id="1265685"/>
    <lineage>
        <taxon>Bacteria</taxon>
        <taxon>Bacillati</taxon>
        <taxon>Bacillota</taxon>
        <taxon>Bacilli</taxon>
        <taxon>Bacillales</taxon>
        <taxon>Caryophanaceae</taxon>
        <taxon>Bhargavaea</taxon>
    </lineage>
</organism>
<keyword evidence="4 6" id="KW-0067">ATP-binding</keyword>
<evidence type="ECO:0000256" key="1">
    <source>
        <dbReference type="ARBA" id="ARBA00005417"/>
    </source>
</evidence>
<evidence type="ECO:0000313" key="7">
    <source>
        <dbReference type="Proteomes" id="UP001549099"/>
    </source>
</evidence>
<evidence type="ECO:0000313" key="6">
    <source>
        <dbReference type="EMBL" id="MET3576856.1"/>
    </source>
</evidence>
<evidence type="ECO:0000259" key="5">
    <source>
        <dbReference type="PROSITE" id="PS50893"/>
    </source>
</evidence>
<dbReference type="Pfam" id="PF00005">
    <property type="entry name" value="ABC_tran"/>
    <property type="match status" value="2"/>
</dbReference>
<dbReference type="PANTHER" id="PTHR43776:SF7">
    <property type="entry name" value="D,D-DIPEPTIDE TRANSPORT ATP-BINDING PROTEIN DDPF-RELATED"/>
    <property type="match status" value="1"/>
</dbReference>
<protein>
    <submittedName>
        <fullName evidence="6">Peptide/nickel transport system ATP-binding protein</fullName>
    </submittedName>
</protein>
<dbReference type="CDD" id="cd03257">
    <property type="entry name" value="ABC_NikE_OppD_transporters"/>
    <property type="match status" value="2"/>
</dbReference>
<dbReference type="NCBIfam" id="NF008453">
    <property type="entry name" value="PRK11308.1"/>
    <property type="match status" value="2"/>
</dbReference>
<accession>A0ABV2GEZ3</accession>
<dbReference type="NCBIfam" id="NF007739">
    <property type="entry name" value="PRK10419.1"/>
    <property type="match status" value="2"/>
</dbReference>
<dbReference type="InterPro" id="IPR017871">
    <property type="entry name" value="ABC_transporter-like_CS"/>
</dbReference>
<dbReference type="InterPro" id="IPR003593">
    <property type="entry name" value="AAA+_ATPase"/>
</dbReference>